<dbReference type="Proteomes" id="UP000005017">
    <property type="component" value="Unassembled WGS sequence"/>
</dbReference>
<keyword evidence="1" id="KW-0812">Transmembrane</keyword>
<dbReference type="Gene3D" id="1.10.1760.20">
    <property type="match status" value="1"/>
</dbReference>
<sequence>MKLKEKFSSSAKNLKNVRYIAIMAIFIALKIISSSYLHFTVSHNLRVGIGFVLVAIEASILGPSAGMLSGAITDTLGFLLHPDGPYFPGYTLTAMMGSFFYGIFLYGHPIKMRHILLAKLCNSVFTNILLNSLWSSMLYTKKTLWGYMAASLVKNTTLFPIEAILLILLFNAMIPLLNARHLLKSKTDFPIRF</sequence>
<evidence type="ECO:0008006" key="4">
    <source>
        <dbReference type="Google" id="ProtNLM"/>
    </source>
</evidence>
<feature type="transmembrane region" description="Helical" evidence="1">
    <location>
        <begin position="85"/>
        <end position="104"/>
    </location>
</feature>
<keyword evidence="3" id="KW-1185">Reference proteome</keyword>
<accession>D2MNZ3</accession>
<dbReference type="eggNOG" id="COG4720">
    <property type="taxonomic scope" value="Bacteria"/>
</dbReference>
<feature type="transmembrane region" description="Helical" evidence="1">
    <location>
        <begin position="116"/>
        <end position="137"/>
    </location>
</feature>
<protein>
    <recommendedName>
        <fullName evidence="4">Folate transporter FolT</fullName>
    </recommendedName>
</protein>
<evidence type="ECO:0000313" key="2">
    <source>
        <dbReference type="EMBL" id="EFC05762.1"/>
    </source>
</evidence>
<name>D2MNZ3_9FIRM</name>
<dbReference type="InterPro" id="IPR030949">
    <property type="entry name" value="ECF_S_folate_fam"/>
</dbReference>
<feature type="transmembrane region" description="Helical" evidence="1">
    <location>
        <begin position="51"/>
        <end position="73"/>
    </location>
</feature>
<reference evidence="3" key="1">
    <citation type="submission" date="2009-12" db="EMBL/GenBank/DDBJ databases">
        <title>Sequence of Clostridiales genomosp. BVAB3 str. UPII9-5.</title>
        <authorList>
            <person name="Madupu R."/>
            <person name="Durkin A.S."/>
            <person name="Torralba M."/>
            <person name="Methe B."/>
            <person name="Sutton G.G."/>
            <person name="Strausberg R.L."/>
            <person name="Nelson K.E."/>
        </authorList>
    </citation>
    <scope>NUCLEOTIDE SEQUENCE [LARGE SCALE GENOMIC DNA]</scope>
    <source>
        <strain evidence="3">W1219</strain>
    </source>
</reference>
<proteinExistence type="predicted"/>
<comment type="caution">
    <text evidence="2">The sequence shown here is derived from an EMBL/GenBank/DDBJ whole genome shotgun (WGS) entry which is preliminary data.</text>
</comment>
<feature type="transmembrane region" description="Helical" evidence="1">
    <location>
        <begin position="20"/>
        <end position="39"/>
    </location>
</feature>
<keyword evidence="1" id="KW-1133">Transmembrane helix</keyword>
<dbReference type="STRING" id="679192.HMPREF9013_0686"/>
<organism evidence="2 3">
    <name type="scientific">Bulleidia extructa W1219</name>
    <dbReference type="NCBI Taxonomy" id="679192"/>
    <lineage>
        <taxon>Bacteria</taxon>
        <taxon>Bacillati</taxon>
        <taxon>Bacillota</taxon>
        <taxon>Erysipelotrichia</taxon>
        <taxon>Erysipelotrichales</taxon>
        <taxon>Erysipelotrichaceae</taxon>
        <taxon>Bulleidia</taxon>
    </lineage>
</organism>
<dbReference type="GO" id="GO:0022857">
    <property type="term" value="F:transmembrane transporter activity"/>
    <property type="evidence" value="ECO:0007669"/>
    <property type="project" value="InterPro"/>
</dbReference>
<evidence type="ECO:0000313" key="3">
    <source>
        <dbReference type="Proteomes" id="UP000005017"/>
    </source>
</evidence>
<dbReference type="RefSeq" id="WP_006627094.1">
    <property type="nucleotide sequence ID" value="NZ_ADFR01000007.1"/>
</dbReference>
<dbReference type="Pfam" id="PF12822">
    <property type="entry name" value="ECF_trnsprt"/>
    <property type="match status" value="1"/>
</dbReference>
<dbReference type="NCBIfam" id="TIGR04518">
    <property type="entry name" value="ECF_S_folT_fam"/>
    <property type="match status" value="1"/>
</dbReference>
<dbReference type="AlphaFoldDB" id="D2MNZ3"/>
<gene>
    <name evidence="2" type="ORF">HMPREF9013_0686</name>
</gene>
<dbReference type="OrthoDB" id="4624at2"/>
<dbReference type="EMBL" id="ADFR01000007">
    <property type="protein sequence ID" value="EFC05762.1"/>
    <property type="molecule type" value="Genomic_DNA"/>
</dbReference>
<dbReference type="InterPro" id="IPR024529">
    <property type="entry name" value="ECF_trnsprt_substrate-spec"/>
</dbReference>
<keyword evidence="1" id="KW-0472">Membrane</keyword>
<feature type="transmembrane region" description="Helical" evidence="1">
    <location>
        <begin position="157"/>
        <end position="177"/>
    </location>
</feature>
<evidence type="ECO:0000256" key="1">
    <source>
        <dbReference type="SAM" id="Phobius"/>
    </source>
</evidence>